<reference evidence="1" key="1">
    <citation type="submission" date="2023-01" db="EMBL/GenBank/DDBJ databases">
        <title>Genome assembly of the deep-sea coral Lophelia pertusa.</title>
        <authorList>
            <person name="Herrera S."/>
            <person name="Cordes E."/>
        </authorList>
    </citation>
    <scope>NUCLEOTIDE SEQUENCE</scope>
    <source>
        <strain evidence="1">USNM1676648</strain>
        <tissue evidence="1">Polyp</tissue>
    </source>
</reference>
<evidence type="ECO:0000313" key="1">
    <source>
        <dbReference type="EMBL" id="KAJ7382931.1"/>
    </source>
</evidence>
<name>A0A9X0D175_9CNID</name>
<comment type="caution">
    <text evidence="1">The sequence shown here is derived from an EMBL/GenBank/DDBJ whole genome shotgun (WGS) entry which is preliminary data.</text>
</comment>
<dbReference type="AlphaFoldDB" id="A0A9X0D175"/>
<proteinExistence type="predicted"/>
<dbReference type="Proteomes" id="UP001163046">
    <property type="component" value="Unassembled WGS sequence"/>
</dbReference>
<dbReference type="EMBL" id="MU825910">
    <property type="protein sequence ID" value="KAJ7382931.1"/>
    <property type="molecule type" value="Genomic_DNA"/>
</dbReference>
<evidence type="ECO:0000313" key="2">
    <source>
        <dbReference type="Proteomes" id="UP001163046"/>
    </source>
</evidence>
<protein>
    <submittedName>
        <fullName evidence="1">Uncharacterized protein</fullName>
    </submittedName>
</protein>
<sequence>MEYYCTLREYESQFFKKLYKEPTADCGQQFWNLYYLSKKKAKTCLGNSKKLEVANIEEIQLLYCSGLDLEIPLMFSLSPCSSVHKRKVDKKRGKAKLCAVATWEANCNKSEIADGIYNKVISEFNPFCSNEKDPWASEPDLCAYNDPKTTPKPTDKKVVKKNAAGIRHGVAPVSLNLFALHGGNFVPG</sequence>
<gene>
    <name evidence="1" type="ORF">OS493_031706</name>
</gene>
<organism evidence="1 2">
    <name type="scientific">Desmophyllum pertusum</name>
    <dbReference type="NCBI Taxonomy" id="174260"/>
    <lineage>
        <taxon>Eukaryota</taxon>
        <taxon>Metazoa</taxon>
        <taxon>Cnidaria</taxon>
        <taxon>Anthozoa</taxon>
        <taxon>Hexacorallia</taxon>
        <taxon>Scleractinia</taxon>
        <taxon>Caryophylliina</taxon>
        <taxon>Caryophylliidae</taxon>
        <taxon>Desmophyllum</taxon>
    </lineage>
</organism>
<dbReference type="OrthoDB" id="5967384at2759"/>
<keyword evidence="2" id="KW-1185">Reference proteome</keyword>
<accession>A0A9X0D175</accession>